<dbReference type="SMART" id="SM00534">
    <property type="entry name" value="MUTSac"/>
    <property type="match status" value="1"/>
</dbReference>
<dbReference type="InterPro" id="IPR036187">
    <property type="entry name" value="DNA_mismatch_repair_MutS_sf"/>
</dbReference>
<dbReference type="PROSITE" id="PS00486">
    <property type="entry name" value="DNA_MISMATCH_REPAIR_2"/>
    <property type="match status" value="1"/>
</dbReference>
<dbReference type="InterPro" id="IPR011184">
    <property type="entry name" value="DNA_mismatch_repair_Msh2"/>
</dbReference>
<dbReference type="FunFam" id="3.40.50.300:FF:002844">
    <property type="entry name" value="DNA mismatch repair protein"/>
    <property type="match status" value="1"/>
</dbReference>
<reference evidence="6 7" key="1">
    <citation type="journal article" date="2019" name="BMC Genomics">
        <title>Chromosome level assembly and comparative genome analysis confirm lager-brewing yeasts originated from a single hybridization.</title>
        <authorList>
            <person name="Salazar A.N."/>
            <person name="Gorter de Vries A.R."/>
            <person name="van den Broek M."/>
            <person name="Brouwers N."/>
            <person name="de la Torre Cortes P."/>
            <person name="Kuijpers N.G.A."/>
            <person name="Daran J.G."/>
            <person name="Abeel T."/>
        </authorList>
    </citation>
    <scope>NUCLEOTIDE SEQUENCE [LARGE SCALE GENOMIC DNA]</scope>
    <source>
        <strain evidence="6 7">CBS 1483</strain>
    </source>
</reference>
<evidence type="ECO:0000313" key="6">
    <source>
        <dbReference type="EMBL" id="QID84062.1"/>
    </source>
</evidence>
<sequence>MSNKWFTGISRTTGETIPEVVPPNENKNVTSGYNVIAEGSANNEDGASCQLSFDYDGEIVMCIELSGGKMGCSVLDYHTKILRVFNQDYVVNKSTITSHDLIDEVNKSANDISLISGLLIMETNPTICLVSVRLEDWIFDYIKTKCDEVNCRLDLQPIKRFKELNLLQSLQLKGHDNLVILNDLLSNSRFTTTVTVSTVACILSNHEQQHTELDECNASTVSTNMIAGRSIRSGFEDVICDLKYIDIKDRMVLDENSLSALNVFPTAHKLGHDSMMENGALSLFELFNKVSSDYAKKMLKSWLFNPLTSKKQIEKRYSIIRILLDTQNTMIFNDLIQSIKRCPDAFGFMNQLRSGKSTLGTWSKTKNFLEKGIAIFKLISSLKLNSDGRNIFHDIKNNIDVLELKKCLRKIETVIDFDTSKDTKTITINTGVDKRLDECRNIYNHLETLLLDVAREAQTFLLNSLPQTDSKITKNLDKLINAVYIPQLGYLVTVSAFMEYTLKNIPDLGWEEIFRSPECVYFKNGRVLELDETYGDIYGAISDFEIEIVFSLQEQILEKRTQFSAYSVLLSELEILISFSQVCMERNYVEPQLVEDTCVLEIINGRHALYETFLNNYIPNSTIVDGGLFSDLSWCKNDKERIIIITGANASGKSVYLTQTGLIVYLAQIGCFVPAERAKIGIVDKILTRIRTQETIYKTQSSFALDSQQMAKSLSLATEKSLLLIDEYGKGTDILDGPSLFGSIMVNMSKNEKCPRILACTHFHELFNENILSEHIPGIKHYCTDILINHNYNLSSTKPVKETHENEGITFLFRIKEGISKQSFGIYCAKICGVNGNIVKRAEEFSDMINRGDDIVQNFGKLTEKEILEFQKNQEIVKNFLSWDLDLETSTTSENLRLKLKNIFH</sequence>
<dbReference type="GO" id="GO:0051026">
    <property type="term" value="P:chiasma assembly"/>
    <property type="evidence" value="ECO:0007669"/>
    <property type="project" value="TreeGrafter"/>
</dbReference>
<dbReference type="GO" id="GO:0006298">
    <property type="term" value="P:mismatch repair"/>
    <property type="evidence" value="ECO:0007669"/>
    <property type="project" value="InterPro"/>
</dbReference>
<dbReference type="GO" id="GO:0030983">
    <property type="term" value="F:mismatched DNA binding"/>
    <property type="evidence" value="ECO:0007669"/>
    <property type="project" value="InterPro"/>
</dbReference>
<feature type="domain" description="DNA mismatch repair proteins mutS family" evidence="5">
    <location>
        <begin position="721"/>
        <end position="737"/>
    </location>
</feature>
<evidence type="ECO:0000256" key="4">
    <source>
        <dbReference type="ARBA" id="ARBA00023125"/>
    </source>
</evidence>
<gene>
    <name evidence="6" type="primary">MSH5_2</name>
    <name evidence="6" type="ORF">GRS66_006553</name>
</gene>
<dbReference type="Pfam" id="PF05192">
    <property type="entry name" value="MutS_III"/>
    <property type="match status" value="1"/>
</dbReference>
<dbReference type="SUPFAM" id="SSF52540">
    <property type="entry name" value="P-loop containing nucleoside triphosphate hydrolases"/>
    <property type="match status" value="1"/>
</dbReference>
<evidence type="ECO:0000259" key="5">
    <source>
        <dbReference type="PROSITE" id="PS00486"/>
    </source>
</evidence>
<dbReference type="InterPro" id="IPR000432">
    <property type="entry name" value="DNA_mismatch_repair_MutS_C"/>
</dbReference>
<dbReference type="EMBL" id="CP049001">
    <property type="protein sequence ID" value="QID84062.1"/>
    <property type="molecule type" value="Genomic_DNA"/>
</dbReference>
<dbReference type="CDD" id="cd03281">
    <property type="entry name" value="ABC_MSH5_euk"/>
    <property type="match status" value="1"/>
</dbReference>
<accession>A0A6C1E443</accession>
<dbReference type="SUPFAM" id="SSF48334">
    <property type="entry name" value="DNA repair protein MutS, domain III"/>
    <property type="match status" value="1"/>
</dbReference>
<evidence type="ECO:0000256" key="2">
    <source>
        <dbReference type="ARBA" id="ARBA00022741"/>
    </source>
</evidence>
<dbReference type="Pfam" id="PF00488">
    <property type="entry name" value="MutS_V"/>
    <property type="match status" value="1"/>
</dbReference>
<dbReference type="GO" id="GO:0140664">
    <property type="term" value="F:ATP-dependent DNA damage sensor activity"/>
    <property type="evidence" value="ECO:0007669"/>
    <property type="project" value="InterPro"/>
</dbReference>
<dbReference type="PANTHER" id="PTHR11361">
    <property type="entry name" value="DNA MISMATCH REPAIR PROTEIN MUTS FAMILY MEMBER"/>
    <property type="match status" value="1"/>
</dbReference>
<evidence type="ECO:0000256" key="1">
    <source>
        <dbReference type="ARBA" id="ARBA00006271"/>
    </source>
</evidence>
<keyword evidence="4" id="KW-0238">DNA-binding</keyword>
<dbReference type="InterPro" id="IPR007696">
    <property type="entry name" value="DNA_mismatch_repair_MutS_core"/>
</dbReference>
<proteinExistence type="inferred from homology"/>
<evidence type="ECO:0000313" key="7">
    <source>
        <dbReference type="Proteomes" id="UP000501346"/>
    </source>
</evidence>
<protein>
    <submittedName>
        <fullName evidence="6">MutS protein msh5</fullName>
    </submittedName>
</protein>
<keyword evidence="3" id="KW-0067">ATP-binding</keyword>
<dbReference type="Gene3D" id="3.40.50.300">
    <property type="entry name" value="P-loop containing nucleotide triphosphate hydrolases"/>
    <property type="match status" value="1"/>
</dbReference>
<dbReference type="InterPro" id="IPR045076">
    <property type="entry name" value="MutS"/>
</dbReference>
<dbReference type="PANTHER" id="PTHR11361:SF20">
    <property type="entry name" value="MUTS PROTEIN HOMOLOG 5"/>
    <property type="match status" value="1"/>
</dbReference>
<keyword evidence="7" id="KW-1185">Reference proteome</keyword>
<keyword evidence="2" id="KW-0547">Nucleotide-binding</keyword>
<dbReference type="PIRSF" id="PIRSF005813">
    <property type="entry name" value="MSH2"/>
    <property type="match status" value="1"/>
</dbReference>
<dbReference type="SMART" id="SM00533">
    <property type="entry name" value="MUTSd"/>
    <property type="match status" value="1"/>
</dbReference>
<dbReference type="GO" id="GO:0005634">
    <property type="term" value="C:nucleus"/>
    <property type="evidence" value="ECO:0007669"/>
    <property type="project" value="TreeGrafter"/>
</dbReference>
<name>A0A6C1E443_SACPS</name>
<dbReference type="OrthoDB" id="29596at2759"/>
<organism evidence="6 7">
    <name type="scientific">Saccharomyces pastorianus</name>
    <name type="common">Lager yeast</name>
    <name type="synonym">Saccharomyces cerevisiae x Saccharomyces eubayanus</name>
    <dbReference type="NCBI Taxonomy" id="27292"/>
    <lineage>
        <taxon>Eukaryota</taxon>
        <taxon>Fungi</taxon>
        <taxon>Dikarya</taxon>
        <taxon>Ascomycota</taxon>
        <taxon>Saccharomycotina</taxon>
        <taxon>Saccharomycetes</taxon>
        <taxon>Saccharomycetales</taxon>
        <taxon>Saccharomycetaceae</taxon>
        <taxon>Saccharomyces</taxon>
    </lineage>
</organism>
<dbReference type="InterPro" id="IPR027417">
    <property type="entry name" value="P-loop_NTPase"/>
</dbReference>
<dbReference type="GO" id="GO:0005524">
    <property type="term" value="F:ATP binding"/>
    <property type="evidence" value="ECO:0007669"/>
    <property type="project" value="UniProtKB-KW"/>
</dbReference>
<dbReference type="AlphaFoldDB" id="A0A6C1E443"/>
<evidence type="ECO:0000256" key="3">
    <source>
        <dbReference type="ARBA" id="ARBA00022840"/>
    </source>
</evidence>
<dbReference type="Proteomes" id="UP000501346">
    <property type="component" value="Chromosome SeIV-SeII"/>
</dbReference>
<comment type="similarity">
    <text evidence="1">Belongs to the DNA mismatch repair MutS family.</text>
</comment>
<dbReference type="Gene3D" id="1.10.1420.10">
    <property type="match status" value="1"/>
</dbReference>